<protein>
    <submittedName>
        <fullName evidence="2">Uncharacterized protein</fullName>
    </submittedName>
</protein>
<feature type="compositionally biased region" description="Basic and acidic residues" evidence="1">
    <location>
        <begin position="57"/>
        <end position="74"/>
    </location>
</feature>
<dbReference type="KEGG" id="slb:AWJ20_1595"/>
<accession>A0A167DUM1</accession>
<reference evidence="2 3" key="1">
    <citation type="submission" date="2016-02" db="EMBL/GenBank/DDBJ databases">
        <title>Complete genome sequence and transcriptome regulation of the pentose utilising yeast Sugiyamaella lignohabitans.</title>
        <authorList>
            <person name="Bellasio M."/>
            <person name="Peymann A."/>
            <person name="Valli M."/>
            <person name="Sipitzky M."/>
            <person name="Graf A."/>
            <person name="Sauer M."/>
            <person name="Marx H."/>
            <person name="Mattanovich D."/>
        </authorList>
    </citation>
    <scope>NUCLEOTIDE SEQUENCE [LARGE SCALE GENOMIC DNA]</scope>
    <source>
        <strain evidence="2 3">CBS 10342</strain>
    </source>
</reference>
<dbReference type="OrthoDB" id="2159786at2759"/>
<evidence type="ECO:0000313" key="2">
    <source>
        <dbReference type="EMBL" id="ANB13309.1"/>
    </source>
</evidence>
<dbReference type="Proteomes" id="UP000189580">
    <property type="component" value="Chromosome a"/>
</dbReference>
<dbReference type="EMBL" id="CP014501">
    <property type="protein sequence ID" value="ANB13309.1"/>
    <property type="molecule type" value="Genomic_DNA"/>
</dbReference>
<sequence>MFEIPRFRDPRVRIDTWRFKLKLRYITAEQEEIKKFSFDPKYDTIRKYTKVKRRPIKRQEEGRPKSGKRRESIKRAKKSKRTKLNDASEHSRTKGDDNESNETDEEDDHEELLDLELENENGRSVDSVDVENVIYIGLFSNEVYNYKGEIDVGDRRRYGFQVREYADGFESENDIEDDQLHNKTESSSVRANFKNSKVTKMFNLISSGMDILPRAAVSPKLIYDSPSTINLIRDENDDLSSSTKKLLTKKYLSGGAVTSKRYRFCSLAPRTNLDVDPFRYGNRIRKHCVIANSLLRLAIVRGDYPLAFRAFSLLLHISETDVRFLWTVGLELLVWRRELREQESYVPRKENELPTNGDVHTLQSTAEKEDETFLDWLILNFPVPREASAYGSKISASAVTFNKFRLLTKLRHGDPNSALNSLEDLILIPPYSEDPVVYALCGIAVMQLMTLRSVEFAKLEVEVVEREAKLKQLAARAHKYFEECQKYGGVLPEDFINFEITELAEGYVFEKNPRNHTEQDEEAYSNDSYGEADDEE</sequence>
<evidence type="ECO:0000256" key="1">
    <source>
        <dbReference type="SAM" id="MobiDB-lite"/>
    </source>
</evidence>
<feature type="compositionally biased region" description="Acidic residues" evidence="1">
    <location>
        <begin position="98"/>
        <end position="110"/>
    </location>
</feature>
<dbReference type="Pfam" id="PF04090">
    <property type="entry name" value="Rrn11"/>
    <property type="match status" value="1"/>
</dbReference>
<feature type="region of interest" description="Disordered" evidence="1">
    <location>
        <begin position="511"/>
        <end position="536"/>
    </location>
</feature>
<feature type="compositionally biased region" description="Acidic residues" evidence="1">
    <location>
        <begin position="519"/>
        <end position="536"/>
    </location>
</feature>
<keyword evidence="3" id="KW-1185">Reference proteome</keyword>
<feature type="region of interest" description="Disordered" evidence="1">
    <location>
        <begin position="49"/>
        <end position="110"/>
    </location>
</feature>
<dbReference type="InterPro" id="IPR007224">
    <property type="entry name" value="TIF_Rrn11"/>
</dbReference>
<proteinExistence type="predicted"/>
<dbReference type="GO" id="GO:0001164">
    <property type="term" value="F:RNA polymerase I core promoter sequence-specific DNA binding"/>
    <property type="evidence" value="ECO:0007669"/>
    <property type="project" value="InterPro"/>
</dbReference>
<gene>
    <name evidence="2" type="ORF">AWJ20_1595</name>
</gene>
<dbReference type="GO" id="GO:0001181">
    <property type="term" value="F:RNA polymerase I general transcription initiation factor activity"/>
    <property type="evidence" value="ECO:0007669"/>
    <property type="project" value="InterPro"/>
</dbReference>
<dbReference type="GeneID" id="30033414"/>
<dbReference type="AlphaFoldDB" id="A0A167DUM1"/>
<evidence type="ECO:0000313" key="3">
    <source>
        <dbReference type="Proteomes" id="UP000189580"/>
    </source>
</evidence>
<dbReference type="RefSeq" id="XP_018735786.1">
    <property type="nucleotide sequence ID" value="XM_018878487.1"/>
</dbReference>
<name>A0A167DUM1_9ASCO</name>
<feature type="compositionally biased region" description="Basic and acidic residues" evidence="1">
    <location>
        <begin position="83"/>
        <end position="97"/>
    </location>
</feature>
<organism evidence="2 3">
    <name type="scientific">Sugiyamaella lignohabitans</name>
    <dbReference type="NCBI Taxonomy" id="796027"/>
    <lineage>
        <taxon>Eukaryota</taxon>
        <taxon>Fungi</taxon>
        <taxon>Dikarya</taxon>
        <taxon>Ascomycota</taxon>
        <taxon>Saccharomycotina</taxon>
        <taxon>Dipodascomycetes</taxon>
        <taxon>Dipodascales</taxon>
        <taxon>Trichomonascaceae</taxon>
        <taxon>Sugiyamaella</taxon>
    </lineage>
</organism>